<feature type="domain" description="PAS" evidence="11">
    <location>
        <begin position="986"/>
        <end position="1063"/>
    </location>
</feature>
<dbReference type="Pfam" id="PF08446">
    <property type="entry name" value="PAS_2"/>
    <property type="match status" value="2"/>
</dbReference>
<proteinExistence type="evidence at transcript level"/>
<dbReference type="InterPro" id="IPR013654">
    <property type="entry name" value="PAS_2"/>
</dbReference>
<evidence type="ECO:0000256" key="7">
    <source>
        <dbReference type="SAM" id="Coils"/>
    </source>
</evidence>
<accession>A0A0K0NQW8</accession>
<feature type="region of interest" description="Disordered" evidence="8">
    <location>
        <begin position="938"/>
        <end position="957"/>
    </location>
</feature>
<evidence type="ECO:0000256" key="4">
    <source>
        <dbReference type="ARBA" id="ARBA00023015"/>
    </source>
</evidence>
<dbReference type="InterPro" id="IPR036890">
    <property type="entry name" value="HATPase_C_sf"/>
</dbReference>
<protein>
    <submittedName>
        <fullName evidence="12">Phytochrome</fullName>
    </submittedName>
</protein>
<keyword evidence="5" id="KW-0804">Transcription</keyword>
<feature type="region of interest" description="Disordered" evidence="8">
    <location>
        <begin position="200"/>
        <end position="295"/>
    </location>
</feature>
<dbReference type="InterPro" id="IPR013516">
    <property type="entry name" value="Phyto_chromo_BS"/>
</dbReference>
<dbReference type="Pfam" id="PF00989">
    <property type="entry name" value="PAS"/>
    <property type="match status" value="2"/>
</dbReference>
<keyword evidence="3" id="KW-0157">Chromophore</keyword>
<dbReference type="Pfam" id="PF00360">
    <property type="entry name" value="PHY"/>
    <property type="match status" value="1"/>
</dbReference>
<evidence type="ECO:0000259" key="10">
    <source>
        <dbReference type="PROSITE" id="PS50109"/>
    </source>
</evidence>
<dbReference type="InterPro" id="IPR001294">
    <property type="entry name" value="Phytochrome"/>
</dbReference>
<evidence type="ECO:0000256" key="8">
    <source>
        <dbReference type="SAM" id="MobiDB-lite"/>
    </source>
</evidence>
<dbReference type="SMART" id="SM00091">
    <property type="entry name" value="PAS"/>
    <property type="match status" value="2"/>
</dbReference>
<gene>
    <name evidence="12" type="primary">PHY2C-1</name>
</gene>
<evidence type="ECO:0000256" key="3">
    <source>
        <dbReference type="ARBA" id="ARBA00022991"/>
    </source>
</evidence>
<feature type="non-terminal residue" evidence="12">
    <location>
        <position position="1"/>
    </location>
</feature>
<dbReference type="SMART" id="SM00065">
    <property type="entry name" value="GAF"/>
    <property type="match status" value="1"/>
</dbReference>
<dbReference type="PANTHER" id="PTHR47876:SF3">
    <property type="entry name" value="PHYTOCHROME 1"/>
    <property type="match status" value="1"/>
</dbReference>
<dbReference type="InterPro" id="IPR043150">
    <property type="entry name" value="Phytochrome_PHY_sf"/>
</dbReference>
<dbReference type="InterPro" id="IPR013767">
    <property type="entry name" value="PAS_fold"/>
</dbReference>
<dbReference type="SUPFAM" id="SSF55785">
    <property type="entry name" value="PYP-like sensor domain (PAS domain)"/>
    <property type="match status" value="3"/>
</dbReference>
<feature type="compositionally biased region" description="Low complexity" evidence="8">
    <location>
        <begin position="226"/>
        <end position="235"/>
    </location>
</feature>
<dbReference type="CDD" id="cd00130">
    <property type="entry name" value="PAS"/>
    <property type="match status" value="2"/>
</dbReference>
<feature type="domain" description="Phytochrome chromophore attachment site" evidence="9">
    <location>
        <begin position="402"/>
        <end position="575"/>
    </location>
</feature>
<keyword evidence="1" id="KW-0600">Photoreceptor protein</keyword>
<evidence type="ECO:0000259" key="9">
    <source>
        <dbReference type="PROSITE" id="PS50046"/>
    </source>
</evidence>
<dbReference type="GO" id="GO:0006355">
    <property type="term" value="P:regulation of DNA-templated transcription"/>
    <property type="evidence" value="ECO:0007669"/>
    <property type="project" value="InterPro"/>
</dbReference>
<keyword evidence="6" id="KW-0675">Receptor</keyword>
<feature type="region of interest" description="Disordered" evidence="8">
    <location>
        <begin position="882"/>
        <end position="910"/>
    </location>
</feature>
<dbReference type="PROSITE" id="PS50109">
    <property type="entry name" value="HIS_KIN"/>
    <property type="match status" value="1"/>
</dbReference>
<dbReference type="EMBL" id="KT071993">
    <property type="protein sequence ID" value="AKN34505.1"/>
    <property type="molecule type" value="mRNA"/>
</dbReference>
<feature type="compositionally biased region" description="Low complexity" evidence="8">
    <location>
        <begin position="254"/>
        <end position="282"/>
    </location>
</feature>
<sequence>MQDLSVPLPPLGEAEEAIVGDPAASARQAIRAAQASADAALHAQFEDAEKGGDSTAFDYTASVDASRGITLAPVPENSDGAPAGEAPGVAAEAANVLAYLGRMQRGGQIQSFGCTLLLEEPSFAILAFSENASQLLGLLPSPKDKDTDKDQASASPGAAHGSNGGTGPLSSSAEHRKKRTLGSAFRSLSIKIHHAIAGHRTKMGAGAPHDARNGAGKAEREVASAPQSPGGNQSSNGGGNALERTGSGSKSVWSPFRRSGSRDGSPPSSAPCTASSSPLLSPRGKDAAVAPAPKEPFKPVKLDFGVCALDMFSADSAATLKKVTAANDVTMMNPLLVQSVGNGEAESERSFYAIFHRSEEGLLMDLEPIRPEDHVFTGEGALQAHRLAAKAIARLERVPVGNLRGLCDVVVQEVRELTGYDRIMAYKFHEDEHGEVLAEACREDMEPYLGLHYPATDIPQAARFLFMKNRVRIIVDVETSNVKILQDSKKVQKPITLSNSTLRAVHGCHIQYMKNMGTKGSIGMAIVVNDPDASQAPRTPGRDQAKKLWGLVVCHHESARYLPYPIRLACEFLMQVLSLKVNMETEMAQQEKEKQMLKTQTLLCDMLQRNAPVGIMTQYPNIMDLVKSDGAALFYGGKFWTLGATPTHRQMQDIVLWLQSEHGTSSGFSTDSLKDSGYPEADTLGDGVCGMIAAQLIGNDYLFWFRGHVEKEVVWHGAKHQKGEKDDGRRMNPRSSFQAFLEVVRHRSAPWDDIEIDAVSSLVLILRGHLTAFTATDLRDMESARLSNHEVERMSIAESELSRMLETATAPVFTVDKQGCVTAWNSKMGEITGLNPGDALGMSLAMDLADNKDAVAAAVDAALRGEEAKNIEVRLRKFAPKYRSGSSGSARSLPDPCPSPSARPGSALGSSASLAPGGTVVLLMNAFVSRGGLLEDYEEGEEEEGKAAQGKGKGKGKGAVSGVCFTGQDLTAQRMVEGHFTKVQGDYAAIVHSGNSLIPPIFAINETGHCAEWNPAMETLSGLQREEALGQMLLGGVFGALLRMKPVDKTKLTIVLNKGVTGHNTERYPLIFLNRQGELVEALLTVSSRRDAEGGVMGAFCFLHTASAELQQALKLQSAAQEFAEGKAKTVAYMRQEIKAPLDGVKWLRAKMQSWQLPDPQRKVLETSVRCEQQLARVLGDDAVENLEEGFLGMERDEFQLAPVVEAVVSMARQACARTGVDFACECTEDISTKPPLCGDAMRLQQALSDFIGTAAQFTPPGGWLQLRVITGSRALFMDSNSLRCEFRIMHSGSEGLPRPMVDQMLDTLAYKAQMTQEGLGLSVSRRIVQAMDGEVQYDRAGDHWQFKIRMSLPYPRDASSCATPTHQGSGHFDAIDEKIEILAAS</sequence>
<evidence type="ECO:0000313" key="12">
    <source>
        <dbReference type="EMBL" id="AKN34505.1"/>
    </source>
</evidence>
<dbReference type="Pfam" id="PF01590">
    <property type="entry name" value="GAF"/>
    <property type="match status" value="1"/>
</dbReference>
<dbReference type="GO" id="GO:0009584">
    <property type="term" value="P:detection of visible light"/>
    <property type="evidence" value="ECO:0007669"/>
    <property type="project" value="InterPro"/>
</dbReference>
<dbReference type="Gene3D" id="3.30.450.40">
    <property type="match status" value="1"/>
</dbReference>
<dbReference type="SMART" id="SM00387">
    <property type="entry name" value="HATPase_c"/>
    <property type="match status" value="1"/>
</dbReference>
<dbReference type="PRINTS" id="PR01033">
    <property type="entry name" value="PHYTOCHROME"/>
</dbReference>
<dbReference type="PROSITE" id="PS50112">
    <property type="entry name" value="PAS"/>
    <property type="match status" value="2"/>
</dbReference>
<feature type="domain" description="PAS" evidence="11">
    <location>
        <begin position="797"/>
        <end position="866"/>
    </location>
</feature>
<evidence type="ECO:0000256" key="2">
    <source>
        <dbReference type="ARBA" id="ARBA00022606"/>
    </source>
</evidence>
<dbReference type="SUPFAM" id="SSF55781">
    <property type="entry name" value="GAF domain-like"/>
    <property type="match status" value="2"/>
</dbReference>
<dbReference type="Pfam" id="PF02518">
    <property type="entry name" value="HATPase_c"/>
    <property type="match status" value="1"/>
</dbReference>
<dbReference type="PROSITE" id="PS50046">
    <property type="entry name" value="PHYTOCHROME_2"/>
    <property type="match status" value="1"/>
</dbReference>
<reference evidence="12" key="2">
    <citation type="submission" date="2015-06" db="EMBL/GenBank/DDBJ databases">
        <authorList>
            <person name="Hoefler B.C."/>
            <person name="Straight P.D."/>
        </authorList>
    </citation>
    <scope>NUCLEOTIDE SEQUENCE</scope>
    <source>
        <strain evidence="12">WCQU</strain>
    </source>
</reference>
<dbReference type="Gene3D" id="3.30.450.20">
    <property type="entry name" value="PAS domain"/>
    <property type="match status" value="4"/>
</dbReference>
<dbReference type="InterPro" id="IPR016132">
    <property type="entry name" value="Phyto_chromo_attachment"/>
</dbReference>
<dbReference type="InterPro" id="IPR003018">
    <property type="entry name" value="GAF"/>
</dbReference>
<feature type="coiled-coil region" evidence="7">
    <location>
        <begin position="573"/>
        <end position="600"/>
    </location>
</feature>
<dbReference type="InterPro" id="IPR003594">
    <property type="entry name" value="HATPase_dom"/>
</dbReference>
<feature type="domain" description="Histidine kinase" evidence="10">
    <location>
        <begin position="1133"/>
        <end position="1357"/>
    </location>
</feature>
<dbReference type="Gene3D" id="3.30.450.270">
    <property type="match status" value="1"/>
</dbReference>
<dbReference type="NCBIfam" id="TIGR00229">
    <property type="entry name" value="sensory_box"/>
    <property type="match status" value="2"/>
</dbReference>
<dbReference type="InterPro" id="IPR029016">
    <property type="entry name" value="GAF-like_dom_sf"/>
</dbReference>
<dbReference type="Gene3D" id="3.30.565.10">
    <property type="entry name" value="Histidine kinase-like ATPase, C-terminal domain"/>
    <property type="match status" value="1"/>
</dbReference>
<evidence type="ECO:0000256" key="6">
    <source>
        <dbReference type="ARBA" id="ARBA00023170"/>
    </source>
</evidence>
<evidence type="ECO:0000256" key="1">
    <source>
        <dbReference type="ARBA" id="ARBA00022543"/>
    </source>
</evidence>
<feature type="compositionally biased region" description="Basic and acidic residues" evidence="8">
    <location>
        <begin position="209"/>
        <end position="222"/>
    </location>
</feature>
<reference evidence="12" key="1">
    <citation type="journal article" date="2015" name="Nat. Commun.">
        <title>Phytochrome diversity in green plants and the origin of canonical plant phytochromes.</title>
        <authorList>
            <person name="Li F.W."/>
            <person name="Melkonian M."/>
            <person name="Rothfels C.J."/>
            <person name="Villarreal J.C."/>
            <person name="Stevenson D.W."/>
            <person name="Graham S.W."/>
            <person name="Wong G.K."/>
            <person name="Pryer K.M."/>
            <person name="Mathews S."/>
        </authorList>
    </citation>
    <scope>NUCLEOTIDE SEQUENCE</scope>
    <source>
        <strain evidence="12">WCQU</strain>
    </source>
</reference>
<dbReference type="InterPro" id="IPR005467">
    <property type="entry name" value="His_kinase_dom"/>
</dbReference>
<dbReference type="InterPro" id="IPR013515">
    <property type="entry name" value="Phytochrome_cen-reg"/>
</dbReference>
<dbReference type="PROSITE" id="PS00245">
    <property type="entry name" value="PHYTOCHROME_1"/>
    <property type="match status" value="1"/>
</dbReference>
<dbReference type="SUPFAM" id="SSF55874">
    <property type="entry name" value="ATPase domain of HSP90 chaperone/DNA topoisomerase II/histidine kinase"/>
    <property type="match status" value="1"/>
</dbReference>
<feature type="compositionally biased region" description="Basic and acidic residues" evidence="8">
    <location>
        <begin position="142"/>
        <end position="151"/>
    </location>
</feature>
<evidence type="ECO:0000256" key="5">
    <source>
        <dbReference type="ARBA" id="ARBA00023163"/>
    </source>
</evidence>
<keyword evidence="2" id="KW-0716">Sensory transduction</keyword>
<organism evidence="12">
    <name type="scientific">Staurodesmus convergens</name>
    <dbReference type="NCBI Taxonomy" id="266103"/>
    <lineage>
        <taxon>Eukaryota</taxon>
        <taxon>Viridiplantae</taxon>
        <taxon>Streptophyta</taxon>
        <taxon>Zygnematophyceae</taxon>
        <taxon>Zygnematophycidae</taxon>
        <taxon>Desmidiales</taxon>
        <taxon>Desmidiaceae</taxon>
        <taxon>Staurodesmus</taxon>
    </lineage>
</organism>
<dbReference type="GO" id="GO:0009881">
    <property type="term" value="F:photoreceptor activity"/>
    <property type="evidence" value="ECO:0007669"/>
    <property type="project" value="UniProtKB-KW"/>
</dbReference>
<evidence type="ECO:0000259" key="11">
    <source>
        <dbReference type="PROSITE" id="PS50112"/>
    </source>
</evidence>
<name>A0A0K0NQW8_9VIRI</name>
<dbReference type="PANTHER" id="PTHR47876">
    <property type="entry name" value="OS08G0260000 PROTEIN"/>
    <property type="match status" value="1"/>
</dbReference>
<dbReference type="InterPro" id="IPR000014">
    <property type="entry name" value="PAS"/>
</dbReference>
<feature type="region of interest" description="Disordered" evidence="8">
    <location>
        <begin position="139"/>
        <end position="177"/>
    </location>
</feature>
<keyword evidence="4" id="KW-0805">Transcription regulation</keyword>
<keyword evidence="7" id="KW-0175">Coiled coil</keyword>
<dbReference type="FunFam" id="3.30.450.270:FF:000001">
    <property type="entry name" value="Phytochrome"/>
    <property type="match status" value="1"/>
</dbReference>
<dbReference type="InterPro" id="IPR035965">
    <property type="entry name" value="PAS-like_dom_sf"/>
</dbReference>